<evidence type="ECO:0000313" key="2">
    <source>
        <dbReference type="Proteomes" id="UP001165667"/>
    </source>
</evidence>
<proteinExistence type="predicted"/>
<name>A0AA42CRM2_9HYPH</name>
<dbReference type="EMBL" id="JAMOIM010000057">
    <property type="protein sequence ID" value="MCW6512620.1"/>
    <property type="molecule type" value="Genomic_DNA"/>
</dbReference>
<reference evidence="1" key="1">
    <citation type="submission" date="2022-05" db="EMBL/GenBank/DDBJ databases">
        <authorList>
            <person name="Pankratov T."/>
        </authorList>
    </citation>
    <scope>NUCLEOTIDE SEQUENCE</scope>
    <source>
        <strain evidence="1">BP6-180914</strain>
    </source>
</reference>
<comment type="caution">
    <text evidence="1">The sequence shown here is derived from an EMBL/GenBank/DDBJ whole genome shotgun (WGS) entry which is preliminary data.</text>
</comment>
<evidence type="ECO:0000313" key="1">
    <source>
        <dbReference type="EMBL" id="MCW6512620.1"/>
    </source>
</evidence>
<dbReference type="RefSeq" id="WP_282588997.1">
    <property type="nucleotide sequence ID" value="NZ_JAMOIM010000057.1"/>
</dbReference>
<organism evidence="1 2">
    <name type="scientific">Lichenifustis flavocetrariae</name>
    <dbReference type="NCBI Taxonomy" id="2949735"/>
    <lineage>
        <taxon>Bacteria</taxon>
        <taxon>Pseudomonadati</taxon>
        <taxon>Pseudomonadota</taxon>
        <taxon>Alphaproteobacteria</taxon>
        <taxon>Hyphomicrobiales</taxon>
        <taxon>Lichenihabitantaceae</taxon>
        <taxon>Lichenifustis</taxon>
    </lineage>
</organism>
<protein>
    <submittedName>
        <fullName evidence="1">Uncharacterized protein</fullName>
    </submittedName>
</protein>
<sequence>MQDAPIETRFEQYVSDDAERWYPVHARIDAFRETIAAVVQVLAPDARQMRDLMAALPSGERLGDHPAFRHEIQELRRSLETGLGPRPD</sequence>
<keyword evidence="2" id="KW-1185">Reference proteome</keyword>
<gene>
    <name evidence="1" type="ORF">M8523_32445</name>
</gene>
<accession>A0AA42CRM2</accession>
<dbReference type="Proteomes" id="UP001165667">
    <property type="component" value="Unassembled WGS sequence"/>
</dbReference>
<dbReference type="AlphaFoldDB" id="A0AA42CRM2"/>